<dbReference type="AlphaFoldDB" id="A0A7N0U0H4"/>
<dbReference type="EnsemblPlants" id="Kaladp0048s0770.2.v1.1">
    <property type="protein sequence ID" value="Kaladp0048s0770.2.v1.1"/>
    <property type="gene ID" value="Kaladp0048s0770.v1.1"/>
</dbReference>
<protein>
    <submittedName>
        <fullName evidence="1">Uncharacterized protein</fullName>
    </submittedName>
</protein>
<evidence type="ECO:0000313" key="1">
    <source>
        <dbReference type="EnsemblPlants" id="Kaladp0048s0770.2.v1.1"/>
    </source>
</evidence>
<keyword evidence="2" id="KW-1185">Reference proteome</keyword>
<evidence type="ECO:0000313" key="2">
    <source>
        <dbReference type="Proteomes" id="UP000594263"/>
    </source>
</evidence>
<dbReference type="EnsemblPlants" id="Kaladp0048s0770.1.v1.1">
    <property type="protein sequence ID" value="Kaladp0048s0770.1.v1.1"/>
    <property type="gene ID" value="Kaladp0048s0770.v1.1"/>
</dbReference>
<name>A0A7N0U0H4_KALFE</name>
<dbReference type="Proteomes" id="UP000594263">
    <property type="component" value="Unplaced"/>
</dbReference>
<sequence>MSRTWFSPFVELLQPIRLIDLNGSTRLLSLNDLQSSTAWLCQPMCRLLLLVSDLASHGPQL</sequence>
<dbReference type="Gramene" id="Kaladp0048s0770.1.v1.1">
    <property type="protein sequence ID" value="Kaladp0048s0770.1.v1.1"/>
    <property type="gene ID" value="Kaladp0048s0770.v1.1"/>
</dbReference>
<dbReference type="EnsemblPlants" id="Kaladp0048s0770.3.v1.1">
    <property type="protein sequence ID" value="Kaladp0048s0770.3.v1.1"/>
    <property type="gene ID" value="Kaladp0048s0770.v1.1"/>
</dbReference>
<proteinExistence type="predicted"/>
<dbReference type="Gramene" id="Kaladp0048s0770.2.v1.1">
    <property type="protein sequence ID" value="Kaladp0048s0770.2.v1.1"/>
    <property type="gene ID" value="Kaladp0048s0770.v1.1"/>
</dbReference>
<reference evidence="1" key="1">
    <citation type="submission" date="2021-01" db="UniProtKB">
        <authorList>
            <consortium name="EnsemblPlants"/>
        </authorList>
    </citation>
    <scope>IDENTIFICATION</scope>
</reference>
<accession>A0A7N0U0H4</accession>
<dbReference type="Gramene" id="Kaladp0048s0770.3.v1.1">
    <property type="protein sequence ID" value="Kaladp0048s0770.3.v1.1"/>
    <property type="gene ID" value="Kaladp0048s0770.v1.1"/>
</dbReference>
<organism evidence="1 2">
    <name type="scientific">Kalanchoe fedtschenkoi</name>
    <name type="common">Lavender scallops</name>
    <name type="synonym">South American air plant</name>
    <dbReference type="NCBI Taxonomy" id="63787"/>
    <lineage>
        <taxon>Eukaryota</taxon>
        <taxon>Viridiplantae</taxon>
        <taxon>Streptophyta</taxon>
        <taxon>Embryophyta</taxon>
        <taxon>Tracheophyta</taxon>
        <taxon>Spermatophyta</taxon>
        <taxon>Magnoliopsida</taxon>
        <taxon>eudicotyledons</taxon>
        <taxon>Gunneridae</taxon>
        <taxon>Pentapetalae</taxon>
        <taxon>Saxifragales</taxon>
        <taxon>Crassulaceae</taxon>
        <taxon>Kalanchoe</taxon>
    </lineage>
</organism>